<dbReference type="PANTHER" id="PTHR22849">
    <property type="entry name" value="WDSAM1 PROTEIN"/>
    <property type="match status" value="1"/>
</dbReference>
<dbReference type="InterPro" id="IPR016024">
    <property type="entry name" value="ARM-type_fold"/>
</dbReference>
<dbReference type="InterPro" id="IPR011989">
    <property type="entry name" value="ARM-like"/>
</dbReference>
<proteinExistence type="predicted"/>
<evidence type="ECO:0000256" key="6">
    <source>
        <dbReference type="ARBA" id="ARBA00022786"/>
    </source>
</evidence>
<gene>
    <name evidence="9" type="ORF">HS088_TW07G00733</name>
</gene>
<dbReference type="CDD" id="cd16664">
    <property type="entry name" value="RING-Ubox_PUB"/>
    <property type="match status" value="1"/>
</dbReference>
<dbReference type="SUPFAM" id="SSF57850">
    <property type="entry name" value="RING/U-box"/>
    <property type="match status" value="1"/>
</dbReference>
<dbReference type="InParanoid" id="A0A7J7DFP3"/>
<dbReference type="Gene3D" id="3.30.40.10">
    <property type="entry name" value="Zinc/RING finger domain, C3HC4 (zinc finger)"/>
    <property type="match status" value="1"/>
</dbReference>
<dbReference type="SUPFAM" id="SSF48371">
    <property type="entry name" value="ARM repeat"/>
    <property type="match status" value="1"/>
</dbReference>
<dbReference type="FunFam" id="3.30.40.10:FF:000502">
    <property type="entry name" value="RING-type E3 ubiquitin transferase"/>
    <property type="match status" value="1"/>
</dbReference>
<dbReference type="EC" id="2.3.2.27" evidence="7"/>
<dbReference type="FunCoup" id="A0A7J7DFP3">
    <property type="interactions" value="419"/>
</dbReference>
<dbReference type="InterPro" id="IPR058678">
    <property type="entry name" value="ARM_PUB"/>
</dbReference>
<comment type="function">
    <text evidence="2 7">Functions as an E3 ubiquitin ligase.</text>
</comment>
<dbReference type="PROSITE" id="PS51698">
    <property type="entry name" value="U_BOX"/>
    <property type="match status" value="1"/>
</dbReference>
<comment type="caution">
    <text evidence="9">The sequence shown here is derived from an EMBL/GenBank/DDBJ whole genome shotgun (WGS) entry which is preliminary data.</text>
</comment>
<dbReference type="OrthoDB" id="10064100at2759"/>
<name>A0A7J7DFP3_TRIWF</name>
<dbReference type="InterPro" id="IPR045185">
    <property type="entry name" value="PUB22/23/24-like"/>
</dbReference>
<protein>
    <recommendedName>
        <fullName evidence="7 8">U-box domain-containing protein</fullName>
        <ecNumber evidence="7">2.3.2.27</ecNumber>
    </recommendedName>
    <alternativeName>
        <fullName evidence="7">RING-type E3 ubiquitin transferase PUB</fullName>
    </alternativeName>
</protein>
<dbReference type="Proteomes" id="UP000593562">
    <property type="component" value="Unassembled WGS sequence"/>
</dbReference>
<evidence type="ECO:0000313" key="9">
    <source>
        <dbReference type="EMBL" id="KAF5745152.1"/>
    </source>
</evidence>
<dbReference type="Gene3D" id="1.25.10.10">
    <property type="entry name" value="Leucine-rich Repeat Variant"/>
    <property type="match status" value="1"/>
</dbReference>
<dbReference type="InterPro" id="IPR003613">
    <property type="entry name" value="Ubox_domain"/>
</dbReference>
<dbReference type="GO" id="GO:0061630">
    <property type="term" value="F:ubiquitin protein ligase activity"/>
    <property type="evidence" value="ECO:0007669"/>
    <property type="project" value="UniProtKB-UniRule"/>
</dbReference>
<comment type="pathway">
    <text evidence="3 7">Protein modification; protein ubiquitination.</text>
</comment>
<keyword evidence="4 7" id="KW-0808">Transferase</keyword>
<comment type="catalytic activity">
    <reaction evidence="1 7">
        <text>S-ubiquitinyl-[E2 ubiquitin-conjugating enzyme]-L-cysteine + [acceptor protein]-L-lysine = [E2 ubiquitin-conjugating enzyme]-L-cysteine + N(6)-ubiquitinyl-[acceptor protein]-L-lysine.</text>
        <dbReference type="EC" id="2.3.2.27"/>
    </reaction>
</comment>
<dbReference type="EMBL" id="JAAARO010000007">
    <property type="protein sequence ID" value="KAF5745152.1"/>
    <property type="molecule type" value="Genomic_DNA"/>
</dbReference>
<dbReference type="InterPro" id="IPR045210">
    <property type="entry name" value="RING-Ubox_PUB"/>
</dbReference>
<evidence type="ECO:0000259" key="8">
    <source>
        <dbReference type="PROSITE" id="PS51698"/>
    </source>
</evidence>
<evidence type="ECO:0000256" key="4">
    <source>
        <dbReference type="ARBA" id="ARBA00022679"/>
    </source>
</evidence>
<dbReference type="SMART" id="SM00504">
    <property type="entry name" value="Ubox"/>
    <property type="match status" value="1"/>
</dbReference>
<keyword evidence="5" id="KW-0677">Repeat</keyword>
<keyword evidence="6 7" id="KW-0833">Ubl conjugation pathway</keyword>
<evidence type="ECO:0000256" key="5">
    <source>
        <dbReference type="ARBA" id="ARBA00022737"/>
    </source>
</evidence>
<feature type="domain" description="U-box" evidence="8">
    <location>
        <begin position="9"/>
        <end position="83"/>
    </location>
</feature>
<reference evidence="9 10" key="1">
    <citation type="journal article" date="2020" name="Nat. Commun.">
        <title>Genome of Tripterygium wilfordii and identification of cytochrome P450 involved in triptolide biosynthesis.</title>
        <authorList>
            <person name="Tu L."/>
            <person name="Su P."/>
            <person name="Zhang Z."/>
            <person name="Gao L."/>
            <person name="Wang J."/>
            <person name="Hu T."/>
            <person name="Zhou J."/>
            <person name="Zhang Y."/>
            <person name="Zhao Y."/>
            <person name="Liu Y."/>
            <person name="Song Y."/>
            <person name="Tong Y."/>
            <person name="Lu Y."/>
            <person name="Yang J."/>
            <person name="Xu C."/>
            <person name="Jia M."/>
            <person name="Peters R.J."/>
            <person name="Huang L."/>
            <person name="Gao W."/>
        </authorList>
    </citation>
    <scope>NUCLEOTIDE SEQUENCE [LARGE SCALE GENOMIC DNA]</scope>
    <source>
        <strain evidence="10">cv. XIE 37</strain>
        <tissue evidence="9">Leaf</tissue>
    </source>
</reference>
<dbReference type="Pfam" id="PF25598">
    <property type="entry name" value="ARM_PUB"/>
    <property type="match status" value="1"/>
</dbReference>
<dbReference type="GO" id="GO:0016567">
    <property type="term" value="P:protein ubiquitination"/>
    <property type="evidence" value="ECO:0007669"/>
    <property type="project" value="UniProtKB-UniRule"/>
</dbReference>
<evidence type="ECO:0000256" key="7">
    <source>
        <dbReference type="RuleBase" id="RU369093"/>
    </source>
</evidence>
<keyword evidence="10" id="KW-1185">Reference proteome</keyword>
<accession>A0A7J7DFP3</accession>
<dbReference type="InterPro" id="IPR013083">
    <property type="entry name" value="Znf_RING/FYVE/PHD"/>
</dbReference>
<dbReference type="Pfam" id="PF04564">
    <property type="entry name" value="U-box"/>
    <property type="match status" value="1"/>
</dbReference>
<evidence type="ECO:0000256" key="2">
    <source>
        <dbReference type="ARBA" id="ARBA00003861"/>
    </source>
</evidence>
<dbReference type="PANTHER" id="PTHR22849:SF20">
    <property type="entry name" value="U-BOX DOMAIN-CONTAINING PROTEIN 27-RELATED"/>
    <property type="match status" value="1"/>
</dbReference>
<evidence type="ECO:0000313" key="10">
    <source>
        <dbReference type="Proteomes" id="UP000593562"/>
    </source>
</evidence>
<evidence type="ECO:0000256" key="1">
    <source>
        <dbReference type="ARBA" id="ARBA00000900"/>
    </source>
</evidence>
<sequence length="414" mass="45860">MVRKDMYITVPTFFRCPISLDVMKSPVSLSTGVTYDRACIQRWLDGGNNTCPATMQVLDSKEFVPNRTLQRLIKIWSDSLSERVDSLDSVPVPSTEQIRDIIRAMETDKGDQISEYLSRIVRFARESDGNRSFLATTAGFEAMVVDLLSRNADDSTIKNVNTLEQAVRVLELTIDKFGDNKELTRLILKSDRDRLASLVLVLQQGSTDSRIASLKILESVAVDVESKMLIADRDGVLTVLLKLISSETDPGLIEASLSCLTAISMPRRVRLKLLKLGLIGELKNLLAAPNSSVSITEKSLKLLEMMSACKEGRMEISGDASLIKLIVQKLLKASRVATEHAVTILWSVCYLFGEQAAREAVAKSNGMTKVLLLMQSDCSPAVRQMSADLLKIFRVNSKSCLSSYDTKTTHIMPF</sequence>
<dbReference type="AlphaFoldDB" id="A0A7J7DFP3"/>
<organism evidence="9 10">
    <name type="scientific">Tripterygium wilfordii</name>
    <name type="common">Thunder God vine</name>
    <dbReference type="NCBI Taxonomy" id="458696"/>
    <lineage>
        <taxon>Eukaryota</taxon>
        <taxon>Viridiplantae</taxon>
        <taxon>Streptophyta</taxon>
        <taxon>Embryophyta</taxon>
        <taxon>Tracheophyta</taxon>
        <taxon>Spermatophyta</taxon>
        <taxon>Magnoliopsida</taxon>
        <taxon>eudicotyledons</taxon>
        <taxon>Gunneridae</taxon>
        <taxon>Pentapetalae</taxon>
        <taxon>rosids</taxon>
        <taxon>fabids</taxon>
        <taxon>Celastrales</taxon>
        <taxon>Celastraceae</taxon>
        <taxon>Tripterygium</taxon>
    </lineage>
</organism>
<evidence type="ECO:0000256" key="3">
    <source>
        <dbReference type="ARBA" id="ARBA00004906"/>
    </source>
</evidence>
<dbReference type="UniPathway" id="UPA00143"/>